<gene>
    <name evidence="1" type="ORF">PECAL_2P05650</name>
</gene>
<evidence type="ECO:0000313" key="2">
    <source>
        <dbReference type="Proteomes" id="UP000789595"/>
    </source>
</evidence>
<evidence type="ECO:0000313" key="1">
    <source>
        <dbReference type="EMBL" id="CAH0367540.1"/>
    </source>
</evidence>
<keyword evidence="2" id="KW-1185">Reference proteome</keyword>
<accession>A0A8J2WVP5</accession>
<protein>
    <submittedName>
        <fullName evidence="1">Uncharacterized protein</fullName>
    </submittedName>
</protein>
<proteinExistence type="predicted"/>
<name>A0A8J2WVP5_9STRA</name>
<comment type="caution">
    <text evidence="1">The sequence shown here is derived from an EMBL/GenBank/DDBJ whole genome shotgun (WGS) entry which is preliminary data.</text>
</comment>
<sequence>AGYVALFVQTRGTEVDESRGPNGISKIAQCALMRVGWTLPLTNGRKRT</sequence>
<feature type="non-terminal residue" evidence="1">
    <location>
        <position position="1"/>
    </location>
</feature>
<dbReference type="Proteomes" id="UP000789595">
    <property type="component" value="Unassembled WGS sequence"/>
</dbReference>
<reference evidence="1" key="1">
    <citation type="submission" date="2021-11" db="EMBL/GenBank/DDBJ databases">
        <authorList>
            <consortium name="Genoscope - CEA"/>
            <person name="William W."/>
        </authorList>
    </citation>
    <scope>NUCLEOTIDE SEQUENCE</scope>
</reference>
<organism evidence="1 2">
    <name type="scientific">Pelagomonas calceolata</name>
    <dbReference type="NCBI Taxonomy" id="35677"/>
    <lineage>
        <taxon>Eukaryota</taxon>
        <taxon>Sar</taxon>
        <taxon>Stramenopiles</taxon>
        <taxon>Ochrophyta</taxon>
        <taxon>Pelagophyceae</taxon>
        <taxon>Pelagomonadales</taxon>
        <taxon>Pelagomonadaceae</taxon>
        <taxon>Pelagomonas</taxon>
    </lineage>
</organism>
<dbReference type="AlphaFoldDB" id="A0A8J2WVP5"/>
<dbReference type="EMBL" id="CAKKNE010000002">
    <property type="protein sequence ID" value="CAH0367540.1"/>
    <property type="molecule type" value="Genomic_DNA"/>
</dbReference>